<dbReference type="InterPro" id="IPR005000">
    <property type="entry name" value="Aldolase/citrate-lyase_domain"/>
</dbReference>
<organism evidence="4 5">
    <name type="scientific">Gimesia panareensis</name>
    <dbReference type="NCBI Taxonomy" id="2527978"/>
    <lineage>
        <taxon>Bacteria</taxon>
        <taxon>Pseudomonadati</taxon>
        <taxon>Planctomycetota</taxon>
        <taxon>Planctomycetia</taxon>
        <taxon>Planctomycetales</taxon>
        <taxon>Planctomycetaceae</taxon>
        <taxon>Gimesia</taxon>
    </lineage>
</organism>
<accession>A0A517QBU0</accession>
<dbReference type="EC" id="4.1.2.20" evidence="4"/>
<dbReference type="InterPro" id="IPR015813">
    <property type="entry name" value="Pyrv/PenolPyrv_kinase-like_dom"/>
</dbReference>
<reference evidence="4 5" key="1">
    <citation type="submission" date="2019-03" db="EMBL/GenBank/DDBJ databases">
        <title>Deep-cultivation of Planctomycetes and their phenomic and genomic characterization uncovers novel biology.</title>
        <authorList>
            <person name="Wiegand S."/>
            <person name="Jogler M."/>
            <person name="Boedeker C."/>
            <person name="Pinto D."/>
            <person name="Vollmers J."/>
            <person name="Rivas-Marin E."/>
            <person name="Kohn T."/>
            <person name="Peeters S.H."/>
            <person name="Heuer A."/>
            <person name="Rast P."/>
            <person name="Oberbeckmann S."/>
            <person name="Bunk B."/>
            <person name="Jeske O."/>
            <person name="Meyerdierks A."/>
            <person name="Storesund J.E."/>
            <person name="Kallscheuer N."/>
            <person name="Luecker S."/>
            <person name="Lage O.M."/>
            <person name="Pohl T."/>
            <person name="Merkel B.J."/>
            <person name="Hornburger P."/>
            <person name="Mueller R.-W."/>
            <person name="Bruemmer F."/>
            <person name="Labrenz M."/>
            <person name="Spormann A.M."/>
            <person name="Op den Camp H."/>
            <person name="Overmann J."/>
            <person name="Amann R."/>
            <person name="Jetten M.S.M."/>
            <person name="Mascher T."/>
            <person name="Medema M.H."/>
            <person name="Devos D.P."/>
            <person name="Kaster A.-K."/>
            <person name="Ovreas L."/>
            <person name="Rohde M."/>
            <person name="Galperin M.Y."/>
            <person name="Jogler C."/>
        </authorList>
    </citation>
    <scope>NUCLEOTIDE SEQUENCE [LARGE SCALE GENOMIC DNA]</scope>
    <source>
        <strain evidence="4 5">Enr10</strain>
    </source>
</reference>
<keyword evidence="3 4" id="KW-0456">Lyase</keyword>
<protein>
    <submittedName>
        <fullName evidence="4">5-keto-4-deoxy-D-glucarate aldolase</fullName>
        <ecNumber evidence="4">4.1.2.20</ecNumber>
    </submittedName>
</protein>
<evidence type="ECO:0000256" key="2">
    <source>
        <dbReference type="ARBA" id="ARBA00022723"/>
    </source>
</evidence>
<keyword evidence="2" id="KW-0479">Metal-binding</keyword>
<accession>A0A518AB45</accession>
<evidence type="ECO:0000313" key="5">
    <source>
        <dbReference type="Proteomes" id="UP000315647"/>
    </source>
</evidence>
<dbReference type="GO" id="GO:0046872">
    <property type="term" value="F:metal ion binding"/>
    <property type="evidence" value="ECO:0007669"/>
    <property type="project" value="UniProtKB-KW"/>
</dbReference>
<evidence type="ECO:0000256" key="3">
    <source>
        <dbReference type="ARBA" id="ARBA00023239"/>
    </source>
</evidence>
<evidence type="ECO:0000256" key="1">
    <source>
        <dbReference type="ARBA" id="ARBA00005568"/>
    </source>
</evidence>
<keyword evidence="5" id="KW-1185">Reference proteome</keyword>
<dbReference type="EMBL" id="CP037421">
    <property type="protein sequence ID" value="QDT29097.1"/>
    <property type="molecule type" value="Genomic_DNA"/>
</dbReference>
<dbReference type="InterPro" id="IPR040442">
    <property type="entry name" value="Pyrv_kinase-like_dom_sf"/>
</dbReference>
<name>A0A517QBU0_9PLAN</name>
<dbReference type="GO" id="GO:0008672">
    <property type="term" value="F:2-dehydro-3-deoxyglucarate aldolase activity"/>
    <property type="evidence" value="ECO:0007669"/>
    <property type="project" value="UniProtKB-EC"/>
</dbReference>
<dbReference type="SUPFAM" id="SSF51621">
    <property type="entry name" value="Phosphoenolpyruvate/pyruvate domain"/>
    <property type="match status" value="1"/>
</dbReference>
<comment type="similarity">
    <text evidence="1">Belongs to the HpcH/HpaI aldolase family.</text>
</comment>
<gene>
    <name evidence="4" type="primary">garL_3</name>
    <name evidence="4" type="ORF">Enr10x_44460</name>
</gene>
<dbReference type="AlphaFoldDB" id="A0A517QBU0"/>
<dbReference type="Pfam" id="PF03328">
    <property type="entry name" value="HpcH_HpaI"/>
    <property type="match status" value="1"/>
</dbReference>
<dbReference type="Proteomes" id="UP000315647">
    <property type="component" value="Chromosome"/>
</dbReference>
<dbReference type="PANTHER" id="PTHR30502">
    <property type="entry name" value="2-KETO-3-DEOXY-L-RHAMNONATE ALDOLASE"/>
    <property type="match status" value="1"/>
</dbReference>
<proteinExistence type="inferred from homology"/>
<dbReference type="RefSeq" id="WP_197996142.1">
    <property type="nucleotide sequence ID" value="NZ_CP036277.1"/>
</dbReference>
<dbReference type="InterPro" id="IPR050251">
    <property type="entry name" value="HpcH-HpaI_aldolase"/>
</dbReference>
<dbReference type="Gene3D" id="3.20.20.60">
    <property type="entry name" value="Phosphoenolpyruvate-binding domains"/>
    <property type="match status" value="1"/>
</dbReference>
<dbReference type="PANTHER" id="PTHR30502:SF0">
    <property type="entry name" value="PHOSPHOENOLPYRUVATE CARBOXYLASE FAMILY PROTEIN"/>
    <property type="match status" value="1"/>
</dbReference>
<sequence>MFENKIKTLLSQGEVALGIGMPDASEILAKLSVDTGIDFLWIDLEHRPYSVNEVKHIPVIARRAGCMPMIRVPGLDPIYFKKALDIGANTIMVPQINNAEEARLAVQYAKYPPEGTRGVSPDWTMFMDFSFDDYLPHANEETAIIAQIESPEGIENIEEIAAVDGIDVLFAGPMDLSASLGVIGQTQHPDLLKLLEEFPQRVAKANKPAGITFADLDRCFEAIDQGYRFVNIGSIASLGGIGIRAALPELRERVRK</sequence>
<evidence type="ECO:0000313" key="4">
    <source>
        <dbReference type="EMBL" id="QDT29097.1"/>
    </source>
</evidence>
<dbReference type="GO" id="GO:0005737">
    <property type="term" value="C:cytoplasm"/>
    <property type="evidence" value="ECO:0007669"/>
    <property type="project" value="TreeGrafter"/>
</dbReference>